<evidence type="ECO:0000256" key="1">
    <source>
        <dbReference type="SAM" id="SignalP"/>
    </source>
</evidence>
<dbReference type="Gene3D" id="2.40.128.520">
    <property type="match status" value="1"/>
</dbReference>
<evidence type="ECO:0000313" key="3">
    <source>
        <dbReference type="EMBL" id="KPM33138.1"/>
    </source>
</evidence>
<protein>
    <recommendedName>
        <fullName evidence="2">DUF2147 domain-containing protein</fullName>
    </recommendedName>
</protein>
<gene>
    <name evidence="3" type="ORF">I595_40</name>
</gene>
<organism evidence="3 4">
    <name type="scientific">Croceitalea dokdonensis DOKDO 023</name>
    <dbReference type="NCBI Taxonomy" id="1300341"/>
    <lineage>
        <taxon>Bacteria</taxon>
        <taxon>Pseudomonadati</taxon>
        <taxon>Bacteroidota</taxon>
        <taxon>Flavobacteriia</taxon>
        <taxon>Flavobacteriales</taxon>
        <taxon>Flavobacteriaceae</taxon>
        <taxon>Croceitalea</taxon>
    </lineage>
</organism>
<dbReference type="OrthoDB" id="9814399at2"/>
<name>A0A0P7AHT2_9FLAO</name>
<feature type="signal peptide" evidence="1">
    <location>
        <begin position="1"/>
        <end position="25"/>
    </location>
</feature>
<dbReference type="EMBL" id="LDJX01000001">
    <property type="protein sequence ID" value="KPM33138.1"/>
    <property type="molecule type" value="Genomic_DNA"/>
</dbReference>
<comment type="caution">
    <text evidence="3">The sequence shown here is derived from an EMBL/GenBank/DDBJ whole genome shotgun (WGS) entry which is preliminary data.</text>
</comment>
<dbReference type="RefSeq" id="WP_054557375.1">
    <property type="nucleotide sequence ID" value="NZ_LDJX01000001.1"/>
</dbReference>
<evidence type="ECO:0000313" key="4">
    <source>
        <dbReference type="Proteomes" id="UP000050280"/>
    </source>
</evidence>
<dbReference type="Proteomes" id="UP000050280">
    <property type="component" value="Unassembled WGS sequence"/>
</dbReference>
<dbReference type="InterPro" id="IPR019223">
    <property type="entry name" value="DUF2147"/>
</dbReference>
<dbReference type="PANTHER" id="PTHR36919:SF2">
    <property type="entry name" value="BLL6627 PROTEIN"/>
    <property type="match status" value="1"/>
</dbReference>
<dbReference type="STRING" id="1300341.I595_40"/>
<evidence type="ECO:0000259" key="2">
    <source>
        <dbReference type="Pfam" id="PF09917"/>
    </source>
</evidence>
<accession>A0A0P7AHT2</accession>
<sequence>MKTIRLTWATLLLSAVSALSSLLMAQEAKDIIGIWMPSEGTSYIRIFKEKGKEKYHGKIVWLKEPNDESGNPKTDPDGKPILNMINLKNFVFEDKEWVDGTIYDPKSGNTYYCTIEMADGNKLEVRGSLDPFGLVGRTDTWVRMKTK</sequence>
<dbReference type="AlphaFoldDB" id="A0A0P7AHT2"/>
<keyword evidence="1" id="KW-0732">Signal</keyword>
<feature type="chain" id="PRO_5006134846" description="DUF2147 domain-containing protein" evidence="1">
    <location>
        <begin position="26"/>
        <end position="147"/>
    </location>
</feature>
<proteinExistence type="predicted"/>
<dbReference type="Pfam" id="PF09917">
    <property type="entry name" value="DUF2147"/>
    <property type="match status" value="1"/>
</dbReference>
<dbReference type="PATRIC" id="fig|1300341.3.peg.42"/>
<feature type="domain" description="DUF2147" evidence="2">
    <location>
        <begin position="33"/>
        <end position="143"/>
    </location>
</feature>
<reference evidence="3 4" key="1">
    <citation type="submission" date="2015-09" db="EMBL/GenBank/DDBJ databases">
        <title>Genome sequence of the marine flavobacterium Croceitalea dokdonensis DOKDO 023 that contains proton- and sodium-pumping rhodopsins.</title>
        <authorList>
            <person name="Kwon S.-K."/>
            <person name="Lee H.K."/>
            <person name="Kwak M.-J."/>
            <person name="Kim J.F."/>
        </authorList>
    </citation>
    <scope>NUCLEOTIDE SEQUENCE [LARGE SCALE GENOMIC DNA]</scope>
    <source>
        <strain evidence="3 4">DOKDO 023</strain>
    </source>
</reference>
<dbReference type="PANTHER" id="PTHR36919">
    <property type="entry name" value="BLR1215 PROTEIN"/>
    <property type="match status" value="1"/>
</dbReference>
<keyword evidence="4" id="KW-1185">Reference proteome</keyword>